<sequence length="165" mass="18133">MPLPESHEAESFLDRLDTIWKEIGIGPPMRPVGNLPRMPAEPTALDDVALMSALAEVNSWLEYLDVAVGSAEGEHGARTRALKATEARAVRASSEKSMAARERMAELDEGVMRARRQEAFAYERETILKARLSGLERIASVLSREVTRRSAHAGALRHVGARMTA</sequence>
<evidence type="ECO:0000313" key="2">
    <source>
        <dbReference type="Proteomes" id="UP000264006"/>
    </source>
</evidence>
<dbReference type="RefSeq" id="WP_114594831.1">
    <property type="nucleotide sequence ID" value="NZ_CP031166.1"/>
</dbReference>
<keyword evidence="1" id="KW-0614">Plasmid</keyword>
<evidence type="ECO:0000313" key="1">
    <source>
        <dbReference type="EMBL" id="AXV10265.1"/>
    </source>
</evidence>
<proteinExistence type="predicted"/>
<accession>A0A346Y718</accession>
<organism evidence="1 2">
    <name type="scientific">Euzebya pacifica</name>
    <dbReference type="NCBI Taxonomy" id="1608957"/>
    <lineage>
        <taxon>Bacteria</taxon>
        <taxon>Bacillati</taxon>
        <taxon>Actinomycetota</taxon>
        <taxon>Nitriliruptoria</taxon>
        <taxon>Euzebyales</taxon>
    </lineage>
</organism>
<keyword evidence="2" id="KW-1185">Reference proteome</keyword>
<dbReference type="EMBL" id="CP031166">
    <property type="protein sequence ID" value="AXV10265.1"/>
    <property type="molecule type" value="Genomic_DNA"/>
</dbReference>
<protein>
    <submittedName>
        <fullName evidence="1">Uncharacterized protein</fullName>
    </submittedName>
</protein>
<dbReference type="Proteomes" id="UP000264006">
    <property type="component" value="Plasmid pEDY32-46I"/>
</dbReference>
<gene>
    <name evidence="1" type="ORF">DVS28_b0525</name>
</gene>
<dbReference type="KEGG" id="euz:DVS28_b0525"/>
<dbReference type="AlphaFoldDB" id="A0A346Y718"/>
<geneLocation type="plasmid" evidence="2">
    <name>pedy32-46i</name>
</geneLocation>
<reference evidence="1 2" key="1">
    <citation type="submission" date="2018-09" db="EMBL/GenBank/DDBJ databases">
        <title>Complete genome sequence of Euzebya sp. DY32-46 isolated from seawater of Pacific Ocean.</title>
        <authorList>
            <person name="Xu L."/>
            <person name="Wu Y.-H."/>
            <person name="Xu X.-W."/>
        </authorList>
    </citation>
    <scope>NUCLEOTIDE SEQUENCE [LARGE SCALE GENOMIC DNA]</scope>
    <source>
        <strain evidence="1 2">DY32-46</strain>
        <plasmid evidence="2">pedy32-46i</plasmid>
    </source>
</reference>
<name>A0A346Y718_9ACTN</name>